<gene>
    <name evidence="8" type="ORF">ZOSMA_15G01020</name>
</gene>
<reference evidence="9" key="1">
    <citation type="journal article" date="2016" name="Nature">
        <title>The genome of the seagrass Zostera marina reveals angiosperm adaptation to the sea.</title>
        <authorList>
            <person name="Olsen J.L."/>
            <person name="Rouze P."/>
            <person name="Verhelst B."/>
            <person name="Lin Y.-C."/>
            <person name="Bayer T."/>
            <person name="Collen J."/>
            <person name="Dattolo E."/>
            <person name="De Paoli E."/>
            <person name="Dittami S."/>
            <person name="Maumus F."/>
            <person name="Michel G."/>
            <person name="Kersting A."/>
            <person name="Lauritano C."/>
            <person name="Lohaus R."/>
            <person name="Toepel M."/>
            <person name="Tonon T."/>
            <person name="Vanneste K."/>
            <person name="Amirebrahimi M."/>
            <person name="Brakel J."/>
            <person name="Bostroem C."/>
            <person name="Chovatia M."/>
            <person name="Grimwood J."/>
            <person name="Jenkins J.W."/>
            <person name="Jueterbock A."/>
            <person name="Mraz A."/>
            <person name="Stam W.T."/>
            <person name="Tice H."/>
            <person name="Bornberg-Bauer E."/>
            <person name="Green P.J."/>
            <person name="Pearson G.A."/>
            <person name="Procaccini G."/>
            <person name="Duarte C.M."/>
            <person name="Schmutz J."/>
            <person name="Reusch T.B.H."/>
            <person name="Van de Peer Y."/>
        </authorList>
    </citation>
    <scope>NUCLEOTIDE SEQUENCE [LARGE SCALE GENOMIC DNA]</scope>
    <source>
        <strain evidence="9">cv. Finnish</strain>
    </source>
</reference>
<dbReference type="STRING" id="29655.A0A0K9PUQ1"/>
<dbReference type="OMA" id="DGVIPRW"/>
<evidence type="ECO:0000259" key="7">
    <source>
        <dbReference type="PROSITE" id="PS50922"/>
    </source>
</evidence>
<dbReference type="OrthoDB" id="204175at2759"/>
<dbReference type="PANTHER" id="PTHR31766">
    <property type="entry name" value="GLABROUS1 ENHANCER-BINDING PROTEIN-LIKE 2"/>
    <property type="match status" value="1"/>
</dbReference>
<proteinExistence type="predicted"/>
<sequence length="253" mass="28705">MVSSELVEFRIWHSSYIPIFFSMFCMVYFLAYHIIFPNWKPEARSTASSCSISLVHGTPAVILAAYAVWANSDRGFASPNSHVQNLVLDFSVAYFIADLLHYLVFFPRDYLFIGHHIATLFVFTTCRYLAFHGAFALLILLVIAEVTSAVQNIWTLAAIRKAESPLAAKIHNSLSPAFYAFYTLARVIAGPVFFFKMGSFYLSGEATNVISWWVSLSWVVVVGSAISLSTLWVFNNWLELYRERTSITKTRDF</sequence>
<evidence type="ECO:0000256" key="5">
    <source>
        <dbReference type="PROSITE-ProRule" id="PRU00205"/>
    </source>
</evidence>
<dbReference type="EMBL" id="LFYR01000620">
    <property type="protein sequence ID" value="KMZ72763.1"/>
    <property type="molecule type" value="Genomic_DNA"/>
</dbReference>
<name>A0A0K9PUQ1_ZOSMR</name>
<feature type="domain" description="TLC" evidence="7">
    <location>
        <begin position="42"/>
        <end position="245"/>
    </location>
</feature>
<comment type="subcellular location">
    <subcellularLocation>
        <location evidence="1">Membrane</location>
        <topology evidence="1">Multi-pass membrane protein</topology>
    </subcellularLocation>
</comment>
<feature type="transmembrane region" description="Helical" evidence="6">
    <location>
        <begin position="210"/>
        <end position="234"/>
    </location>
</feature>
<evidence type="ECO:0000313" key="9">
    <source>
        <dbReference type="Proteomes" id="UP000036987"/>
    </source>
</evidence>
<comment type="caution">
    <text evidence="8">The sequence shown here is derived from an EMBL/GenBank/DDBJ whole genome shotgun (WGS) entry which is preliminary data.</text>
</comment>
<dbReference type="PROSITE" id="PS50922">
    <property type="entry name" value="TLC"/>
    <property type="match status" value="1"/>
</dbReference>
<evidence type="ECO:0000256" key="6">
    <source>
        <dbReference type="SAM" id="Phobius"/>
    </source>
</evidence>
<dbReference type="AlphaFoldDB" id="A0A0K9PUQ1"/>
<dbReference type="PANTHER" id="PTHR31766:SF2">
    <property type="entry name" value="GLABROUS1 ENHANCER-BINDING PROTEIN-LIKE 2"/>
    <property type="match status" value="1"/>
</dbReference>
<feature type="transmembrane region" description="Helical" evidence="6">
    <location>
        <begin position="136"/>
        <end position="157"/>
    </location>
</feature>
<evidence type="ECO:0000313" key="8">
    <source>
        <dbReference type="EMBL" id="KMZ72763.1"/>
    </source>
</evidence>
<keyword evidence="2 5" id="KW-0812">Transmembrane</keyword>
<evidence type="ECO:0000256" key="3">
    <source>
        <dbReference type="ARBA" id="ARBA00022989"/>
    </source>
</evidence>
<dbReference type="Proteomes" id="UP000036987">
    <property type="component" value="Unassembled WGS sequence"/>
</dbReference>
<dbReference type="InterPro" id="IPR006634">
    <property type="entry name" value="TLC-dom"/>
</dbReference>
<accession>A0A0K9PUQ1</accession>
<feature type="transmembrane region" description="Helical" evidence="6">
    <location>
        <begin position="15"/>
        <end position="35"/>
    </location>
</feature>
<feature type="transmembrane region" description="Helical" evidence="6">
    <location>
        <begin position="110"/>
        <end position="130"/>
    </location>
</feature>
<keyword evidence="3 6" id="KW-1133">Transmembrane helix</keyword>
<feature type="transmembrane region" description="Helical" evidence="6">
    <location>
        <begin position="47"/>
        <end position="70"/>
    </location>
</feature>
<dbReference type="InterPro" id="IPR040327">
    <property type="entry name" value="At5g14285-like"/>
</dbReference>
<keyword evidence="4 5" id="KW-0472">Membrane</keyword>
<evidence type="ECO:0000256" key="2">
    <source>
        <dbReference type="ARBA" id="ARBA00022692"/>
    </source>
</evidence>
<organism evidence="8 9">
    <name type="scientific">Zostera marina</name>
    <name type="common">Eelgrass</name>
    <dbReference type="NCBI Taxonomy" id="29655"/>
    <lineage>
        <taxon>Eukaryota</taxon>
        <taxon>Viridiplantae</taxon>
        <taxon>Streptophyta</taxon>
        <taxon>Embryophyta</taxon>
        <taxon>Tracheophyta</taxon>
        <taxon>Spermatophyta</taxon>
        <taxon>Magnoliopsida</taxon>
        <taxon>Liliopsida</taxon>
        <taxon>Zosteraceae</taxon>
        <taxon>Zostera</taxon>
    </lineage>
</organism>
<evidence type="ECO:0000256" key="1">
    <source>
        <dbReference type="ARBA" id="ARBA00004141"/>
    </source>
</evidence>
<dbReference type="Pfam" id="PF03798">
    <property type="entry name" value="TRAM_LAG1_CLN8"/>
    <property type="match status" value="1"/>
</dbReference>
<keyword evidence="9" id="KW-1185">Reference proteome</keyword>
<feature type="transmembrane region" description="Helical" evidence="6">
    <location>
        <begin position="178"/>
        <end position="198"/>
    </location>
</feature>
<evidence type="ECO:0000256" key="4">
    <source>
        <dbReference type="ARBA" id="ARBA00023136"/>
    </source>
</evidence>
<protein>
    <submittedName>
        <fullName evidence="8">TRAM, LAG1 and CLN8 (TLC) lipid-sensing domain containing protein</fullName>
    </submittedName>
</protein>
<dbReference type="GO" id="GO:0016020">
    <property type="term" value="C:membrane"/>
    <property type="evidence" value="ECO:0007669"/>
    <property type="project" value="UniProtKB-SubCell"/>
</dbReference>
<dbReference type="SMART" id="SM00724">
    <property type="entry name" value="TLC"/>
    <property type="match status" value="1"/>
</dbReference>
<feature type="transmembrane region" description="Helical" evidence="6">
    <location>
        <begin position="82"/>
        <end position="103"/>
    </location>
</feature>